<accession>M0B7K4</accession>
<sequence>MQLIETAPHEFAAHFLFAAHGLDPFFACDSRIKDGDGS</sequence>
<reference evidence="2 3" key="1">
    <citation type="journal article" date="2014" name="PLoS Genet.">
        <title>Phylogenetically driven sequencing of extremely halophilic archaea reveals strategies for static and dynamic osmo-response.</title>
        <authorList>
            <person name="Becker E.A."/>
            <person name="Seitzer P.M."/>
            <person name="Tritt A."/>
            <person name="Larsen D."/>
            <person name="Krusor M."/>
            <person name="Yao A.I."/>
            <person name="Wu D."/>
            <person name="Madern D."/>
            <person name="Eisen J.A."/>
            <person name="Darling A.E."/>
            <person name="Facciotti M.T."/>
        </authorList>
    </citation>
    <scope>NUCLEOTIDE SEQUENCE [LARGE SCALE GENOMIC DNA]</scope>
    <source>
        <strain evidence="2 3">DSM 13077</strain>
    </source>
</reference>
<comment type="caution">
    <text evidence="2">The sequence shown here is derived from an EMBL/GenBank/DDBJ whole genome shotgun (WGS) entry which is preliminary data.</text>
</comment>
<gene>
    <name evidence="2" type="ORF">C480_07202</name>
</gene>
<feature type="domain" description="DUF7845" evidence="1">
    <location>
        <begin position="3"/>
        <end position="37"/>
    </location>
</feature>
<evidence type="ECO:0000313" key="2">
    <source>
        <dbReference type="EMBL" id="ELZ06800.1"/>
    </source>
</evidence>
<dbReference type="PATRIC" id="fig|1227491.4.peg.1484"/>
<dbReference type="AlphaFoldDB" id="M0B7K4"/>
<organism evidence="2 3">
    <name type="scientific">Natrialba aegyptia DSM 13077</name>
    <dbReference type="NCBI Taxonomy" id="1227491"/>
    <lineage>
        <taxon>Archaea</taxon>
        <taxon>Methanobacteriati</taxon>
        <taxon>Methanobacteriota</taxon>
        <taxon>Stenosarchaea group</taxon>
        <taxon>Halobacteria</taxon>
        <taxon>Halobacteriales</taxon>
        <taxon>Natrialbaceae</taxon>
        <taxon>Natrialba</taxon>
    </lineage>
</organism>
<dbReference type="EMBL" id="AOIP01000016">
    <property type="protein sequence ID" value="ELZ06800.1"/>
    <property type="molecule type" value="Genomic_DNA"/>
</dbReference>
<evidence type="ECO:0000259" key="1">
    <source>
        <dbReference type="Pfam" id="PF25227"/>
    </source>
</evidence>
<evidence type="ECO:0000313" key="3">
    <source>
        <dbReference type="Proteomes" id="UP000011591"/>
    </source>
</evidence>
<dbReference type="InterPro" id="IPR057167">
    <property type="entry name" value="DUF7845"/>
</dbReference>
<proteinExistence type="predicted"/>
<keyword evidence="3" id="KW-1185">Reference proteome</keyword>
<dbReference type="Pfam" id="PF25227">
    <property type="entry name" value="DUF7845"/>
    <property type="match status" value="1"/>
</dbReference>
<protein>
    <recommendedName>
        <fullName evidence="1">DUF7845 domain-containing protein</fullName>
    </recommendedName>
</protein>
<name>M0B7K4_9EURY</name>
<dbReference type="Proteomes" id="UP000011591">
    <property type="component" value="Unassembled WGS sequence"/>
</dbReference>